<dbReference type="InterPro" id="IPR011066">
    <property type="entry name" value="MscS_channel_C_sf"/>
</dbReference>
<dbReference type="InterPro" id="IPR049278">
    <property type="entry name" value="MS_channel_C"/>
</dbReference>
<dbReference type="Gene3D" id="3.30.70.100">
    <property type="match status" value="1"/>
</dbReference>
<evidence type="ECO:0000313" key="11">
    <source>
        <dbReference type="EMBL" id="KUK60179.1"/>
    </source>
</evidence>
<feature type="domain" description="Mechanosensitive ion channel MscS" evidence="8">
    <location>
        <begin position="105"/>
        <end position="170"/>
    </location>
</feature>
<accession>A0A101GKM2</accession>
<dbReference type="Gene3D" id="1.10.287.1260">
    <property type="match status" value="1"/>
</dbReference>
<dbReference type="EMBL" id="LGGD01000252">
    <property type="protein sequence ID" value="KUK60179.1"/>
    <property type="molecule type" value="Genomic_DNA"/>
</dbReference>
<feature type="domain" description="Mechanosensitive ion channel transmembrane helices 2/3" evidence="10">
    <location>
        <begin position="62"/>
        <end position="103"/>
    </location>
</feature>
<dbReference type="SUPFAM" id="SSF82861">
    <property type="entry name" value="Mechanosensitive channel protein MscS (YggB), transmembrane region"/>
    <property type="match status" value="1"/>
</dbReference>
<dbReference type="PATRIC" id="fig|2198.4.peg.147"/>
<evidence type="ECO:0000259" key="8">
    <source>
        <dbReference type="Pfam" id="PF00924"/>
    </source>
</evidence>
<dbReference type="GO" id="GO:0008381">
    <property type="term" value="F:mechanosensitive monoatomic ion channel activity"/>
    <property type="evidence" value="ECO:0007669"/>
    <property type="project" value="InterPro"/>
</dbReference>
<feature type="transmembrane region" description="Helical" evidence="7">
    <location>
        <begin position="23"/>
        <end position="42"/>
    </location>
</feature>
<keyword evidence="4 7" id="KW-0812">Transmembrane</keyword>
<evidence type="ECO:0000259" key="9">
    <source>
        <dbReference type="Pfam" id="PF21082"/>
    </source>
</evidence>
<keyword evidence="3" id="KW-1003">Cell membrane</keyword>
<gene>
    <name evidence="11" type="ORF">XD82_1685</name>
</gene>
<feature type="transmembrane region" description="Helical" evidence="7">
    <location>
        <begin position="63"/>
        <end position="82"/>
    </location>
</feature>
<dbReference type="InterPro" id="IPR006685">
    <property type="entry name" value="MscS_channel_2nd"/>
</dbReference>
<dbReference type="SUPFAM" id="SSF50182">
    <property type="entry name" value="Sm-like ribonucleoproteins"/>
    <property type="match status" value="1"/>
</dbReference>
<evidence type="ECO:0000256" key="5">
    <source>
        <dbReference type="ARBA" id="ARBA00022989"/>
    </source>
</evidence>
<evidence type="ECO:0000259" key="10">
    <source>
        <dbReference type="Pfam" id="PF21088"/>
    </source>
</evidence>
<dbReference type="Pfam" id="PF21082">
    <property type="entry name" value="MS_channel_3rd"/>
    <property type="match status" value="1"/>
</dbReference>
<evidence type="ECO:0000256" key="2">
    <source>
        <dbReference type="ARBA" id="ARBA00008017"/>
    </source>
</evidence>
<dbReference type="GO" id="GO:0005886">
    <property type="term" value="C:plasma membrane"/>
    <property type="evidence" value="ECO:0007669"/>
    <property type="project" value="UniProtKB-SubCell"/>
</dbReference>
<evidence type="ECO:0000256" key="1">
    <source>
        <dbReference type="ARBA" id="ARBA00004651"/>
    </source>
</evidence>
<dbReference type="AlphaFoldDB" id="A0A101GKM2"/>
<dbReference type="InterPro" id="IPR011014">
    <property type="entry name" value="MscS_channel_TM-2"/>
</dbReference>
<dbReference type="InterPro" id="IPR010920">
    <property type="entry name" value="LSM_dom_sf"/>
</dbReference>
<proteinExistence type="inferred from homology"/>
<dbReference type="Pfam" id="PF21088">
    <property type="entry name" value="MS_channel_1st"/>
    <property type="match status" value="1"/>
</dbReference>
<protein>
    <submittedName>
        <fullName evidence="11">MscS Mechanosensitive ion channel</fullName>
    </submittedName>
</protein>
<dbReference type="SUPFAM" id="SSF82689">
    <property type="entry name" value="Mechanosensitive channel protein MscS (YggB), C-terminal domain"/>
    <property type="match status" value="1"/>
</dbReference>
<feature type="transmembrane region" description="Helical" evidence="7">
    <location>
        <begin position="88"/>
        <end position="117"/>
    </location>
</feature>
<dbReference type="InterPro" id="IPR045275">
    <property type="entry name" value="MscS_archaea/bacteria_type"/>
</dbReference>
<evidence type="ECO:0000256" key="3">
    <source>
        <dbReference type="ARBA" id="ARBA00022475"/>
    </source>
</evidence>
<dbReference type="InterPro" id="IPR049142">
    <property type="entry name" value="MS_channel_1st"/>
</dbReference>
<evidence type="ECO:0000256" key="4">
    <source>
        <dbReference type="ARBA" id="ARBA00022692"/>
    </source>
</evidence>
<dbReference type="Gene3D" id="2.30.30.60">
    <property type="match status" value="1"/>
</dbReference>
<dbReference type="Proteomes" id="UP000054323">
    <property type="component" value="Unassembled WGS sequence"/>
</dbReference>
<comment type="caution">
    <text evidence="11">The sequence shown here is derived from an EMBL/GenBank/DDBJ whole genome shotgun (WGS) entry which is preliminary data.</text>
</comment>
<evidence type="ECO:0000256" key="6">
    <source>
        <dbReference type="ARBA" id="ARBA00023136"/>
    </source>
</evidence>
<keyword evidence="5 7" id="KW-1133">Transmembrane helix</keyword>
<comment type="subcellular location">
    <subcellularLocation>
        <location evidence="1">Cell membrane</location>
        <topology evidence="1">Multi-pass membrane protein</topology>
    </subcellularLocation>
</comment>
<comment type="similarity">
    <text evidence="2">Belongs to the MscS (TC 1.A.23) family.</text>
</comment>
<organism evidence="11 12">
    <name type="scientific">Methanoculleus marisnigri</name>
    <dbReference type="NCBI Taxonomy" id="2198"/>
    <lineage>
        <taxon>Archaea</taxon>
        <taxon>Methanobacteriati</taxon>
        <taxon>Methanobacteriota</taxon>
        <taxon>Stenosarchaea group</taxon>
        <taxon>Methanomicrobia</taxon>
        <taxon>Methanomicrobiales</taxon>
        <taxon>Methanomicrobiaceae</taxon>
        <taxon>Methanoculleus</taxon>
    </lineage>
</organism>
<evidence type="ECO:0000256" key="7">
    <source>
        <dbReference type="SAM" id="Phobius"/>
    </source>
</evidence>
<feature type="domain" description="Mechanosensitive ion channel MscS C-terminal" evidence="9">
    <location>
        <begin position="179"/>
        <end position="259"/>
    </location>
</feature>
<keyword evidence="6 7" id="KW-0472">Membrane</keyword>
<sequence length="286" mass="32174">MTFNVTEVLEIPLGIGEITVENLLYFVVIFVVGLTVARVVSTNVRRALTERLPKNERELLAKLVYYGIIIWAFVIALPQLNFDLSGLLVAGGIAGLVIGFASQSVVSNLVSGLFLMFEHPIKIGDNINVADVSGSVEDIRVLSTVVKMYDGIYVRIPNEKVFTSNITNYVHNAARRFDYRIGIRYQDDANEAIRITKDVIETHPFALKSPAPSVFVDNFGDNSVNLTVYIWAPARNWWDVRTDLLWKIKQELEANGIEIPFPQRTVWFADGLEVKNRTAEKKGKEE</sequence>
<dbReference type="InterPro" id="IPR006686">
    <property type="entry name" value="MscS_channel_CS"/>
</dbReference>
<dbReference type="InterPro" id="IPR023408">
    <property type="entry name" value="MscS_beta-dom_sf"/>
</dbReference>
<dbReference type="PANTHER" id="PTHR30221">
    <property type="entry name" value="SMALL-CONDUCTANCE MECHANOSENSITIVE CHANNEL"/>
    <property type="match status" value="1"/>
</dbReference>
<dbReference type="PROSITE" id="PS01246">
    <property type="entry name" value="UPF0003"/>
    <property type="match status" value="1"/>
</dbReference>
<name>A0A101GKM2_9EURY</name>
<dbReference type="PANTHER" id="PTHR30221:SF20">
    <property type="entry name" value="SMALL-CONDUCTANCE MECHANOSENSITIVE CHANNEL"/>
    <property type="match status" value="1"/>
</dbReference>
<evidence type="ECO:0000313" key="12">
    <source>
        <dbReference type="Proteomes" id="UP000054323"/>
    </source>
</evidence>
<reference evidence="12" key="1">
    <citation type="journal article" date="2015" name="MBio">
        <title>Genome-Resolved Metagenomic Analysis Reveals Roles for Candidate Phyla and Other Microbial Community Members in Biogeochemical Transformations in Oil Reservoirs.</title>
        <authorList>
            <person name="Hu P."/>
            <person name="Tom L."/>
            <person name="Singh A."/>
            <person name="Thomas B.C."/>
            <person name="Baker B.J."/>
            <person name="Piceno Y.M."/>
            <person name="Andersen G.L."/>
            <person name="Banfield J.F."/>
        </authorList>
    </citation>
    <scope>NUCLEOTIDE SEQUENCE [LARGE SCALE GENOMIC DNA]</scope>
</reference>
<dbReference type="Pfam" id="PF00924">
    <property type="entry name" value="MS_channel_2nd"/>
    <property type="match status" value="1"/>
</dbReference>